<comment type="caution">
    <text evidence="1">The sequence shown here is derived from an EMBL/GenBank/DDBJ whole genome shotgun (WGS) entry which is preliminary data.</text>
</comment>
<keyword evidence="2" id="KW-1185">Reference proteome</keyword>
<organism evidence="1 2">
    <name type="scientific">Tanacetum coccineum</name>
    <dbReference type="NCBI Taxonomy" id="301880"/>
    <lineage>
        <taxon>Eukaryota</taxon>
        <taxon>Viridiplantae</taxon>
        <taxon>Streptophyta</taxon>
        <taxon>Embryophyta</taxon>
        <taxon>Tracheophyta</taxon>
        <taxon>Spermatophyta</taxon>
        <taxon>Magnoliopsida</taxon>
        <taxon>eudicotyledons</taxon>
        <taxon>Gunneridae</taxon>
        <taxon>Pentapetalae</taxon>
        <taxon>asterids</taxon>
        <taxon>campanulids</taxon>
        <taxon>Asterales</taxon>
        <taxon>Asteraceae</taxon>
        <taxon>Asteroideae</taxon>
        <taxon>Anthemideae</taxon>
        <taxon>Anthemidinae</taxon>
        <taxon>Tanacetum</taxon>
    </lineage>
</organism>
<name>A0ABQ5FE47_9ASTR</name>
<reference evidence="1" key="2">
    <citation type="submission" date="2022-01" db="EMBL/GenBank/DDBJ databases">
        <authorList>
            <person name="Yamashiro T."/>
            <person name="Shiraishi A."/>
            <person name="Satake H."/>
            <person name="Nakayama K."/>
        </authorList>
    </citation>
    <scope>NUCLEOTIDE SEQUENCE</scope>
</reference>
<dbReference type="EMBL" id="BQNB010017264">
    <property type="protein sequence ID" value="GJT61173.1"/>
    <property type="molecule type" value="Genomic_DNA"/>
</dbReference>
<dbReference type="Proteomes" id="UP001151760">
    <property type="component" value="Unassembled WGS sequence"/>
</dbReference>
<evidence type="ECO:0000313" key="2">
    <source>
        <dbReference type="Proteomes" id="UP001151760"/>
    </source>
</evidence>
<evidence type="ECO:0000313" key="1">
    <source>
        <dbReference type="EMBL" id="GJT61173.1"/>
    </source>
</evidence>
<gene>
    <name evidence="1" type="ORF">Tco_1004706</name>
</gene>
<proteinExistence type="predicted"/>
<reference evidence="1" key="1">
    <citation type="journal article" date="2022" name="Int. J. Mol. Sci.">
        <title>Draft Genome of Tanacetum Coccineum: Genomic Comparison of Closely Related Tanacetum-Family Plants.</title>
        <authorList>
            <person name="Yamashiro T."/>
            <person name="Shiraishi A."/>
            <person name="Nakayama K."/>
            <person name="Satake H."/>
        </authorList>
    </citation>
    <scope>NUCLEOTIDE SEQUENCE</scope>
</reference>
<sequence>MFWIFSVAKMKVIKEESKALGLLMIDDDLFTCDTPLGIIFNEFNQLSGMDDDLFTYEVKILGLFYYPCVEKQMDDLDNGNLDVYERKLCYDECERMYAEAVIFINKKLVRLIDVIVEQWLDLKYSDHTMVSNEVKESVIATWLIQSYKKQFNEHMKIKKQKEVYGLDAGMEYDPSNVNFGEWLASKFSNYMMMDWYTKNALWIYWTRGDDEEVITDDKLSNLGDGKFVENEIAQIFRLDTDIFYFETPLCEAFNKINYLRKIDVDVLTNDIPGFKTYDEYKDA</sequence>
<protein>
    <submittedName>
        <fullName evidence="1">Uncharacterized protein</fullName>
    </submittedName>
</protein>
<accession>A0ABQ5FE47</accession>